<keyword evidence="14" id="KW-1185">Reference proteome</keyword>
<keyword evidence="6" id="KW-1233">Viral attachment to host adhesion receptor</keyword>
<dbReference type="Proteomes" id="UP000322031">
    <property type="component" value="Segment"/>
</dbReference>
<dbReference type="Gene3D" id="2.10.10.80">
    <property type="match status" value="1"/>
</dbReference>
<dbReference type="Pfam" id="PF03906">
    <property type="entry name" value="Phage_T7_tail"/>
    <property type="match status" value="1"/>
</dbReference>
<feature type="domain" description="Tail spike TSP1/Gp66 N-terminal" evidence="9">
    <location>
        <begin position="157"/>
        <end position="213"/>
    </location>
</feature>
<evidence type="ECO:0000256" key="3">
    <source>
        <dbReference type="ARBA" id="ARBA00022732"/>
    </source>
</evidence>
<comment type="subcellular location">
    <subcellularLocation>
        <location evidence="1">Virion</location>
    </subcellularLocation>
</comment>
<reference evidence="14" key="1">
    <citation type="submission" date="2019-05" db="EMBL/GenBank/DDBJ databases">
        <title>The complete genome of Escherichia coli phage Pisces.</title>
        <authorList>
            <person name="Diaz H."/>
            <person name="Graham K."/>
            <person name="Moreland R."/>
            <person name="Liu M."/>
            <person name="Ramsey J."/>
        </authorList>
    </citation>
    <scope>NUCLEOTIDE SEQUENCE [LARGE SCALE GENOMIC DNA]</scope>
</reference>
<evidence type="ECO:0000256" key="4">
    <source>
        <dbReference type="ARBA" id="ARBA00022804"/>
    </source>
</evidence>
<dbReference type="InterPro" id="IPR036514">
    <property type="entry name" value="SGNH_hydro_sf"/>
</dbReference>
<name>A0A5B9N5V1_9CAUD</name>
<evidence type="ECO:0000259" key="9">
    <source>
        <dbReference type="Pfam" id="PF18668"/>
    </source>
</evidence>
<feature type="domain" description="Tail fiber protein third" evidence="10">
    <location>
        <begin position="236"/>
        <end position="300"/>
    </location>
</feature>
<dbReference type="InterPro" id="IPR040775">
    <property type="entry name" value="Tail_spike_N"/>
</dbReference>
<keyword evidence="3" id="KW-1227">Viral tail protein</keyword>
<keyword evidence="2" id="KW-0945">Host-virus interaction</keyword>
<feature type="domain" description="Bacteriophage T7 tail fibre protein-like N-terminal" evidence="8">
    <location>
        <begin position="13"/>
        <end position="117"/>
    </location>
</feature>
<evidence type="ECO:0000313" key="13">
    <source>
        <dbReference type="EMBL" id="QEG09597.1"/>
    </source>
</evidence>
<protein>
    <submittedName>
        <fullName evidence="13">Tail spike</fullName>
    </submittedName>
</protein>
<sequence length="913" mass="100790">MAKTTITQFPAGQSQYRIEFDYLARPFVVVTLVNSSNQTQNKVLVVGRDYRFLSATVIEILIAQTGFDTLRIHRQTGTDLVVDFRDGSVLTANDLTNAELQAIHIAEEGRDQTVDLAKEYADSALTSATNAKNSENEARRIAESIKTAGLMGYITRRSFESGITIREWNEALLWEADGNYYRWDGTLPKVVPAGSTPDSAGGVGKGKWLSVGDATLRTEMLRGRFKFEGAESVYYVPNINFNTSVDNRAAAYAFANKIYIPRDVTIRVNLLPDDDVRKFVGEGKLIVKNQFYGGDMLFDVEKATNGNKRSVKSVLLEAVRSQSYADGTIGIVGDSITDGAWGKQNWSSPPLDSNRNLAAPVDYNHGLAGGSHSWCAHWQWLMNMVQSRWTREPIFQVYNASLSGAKLSDGWGYRNFDRGFFGNVRYGAKAPRVCILAMGWNDSSQDMATYRDQIDMFVRKAWGYGCTVGIVTVNDNDWSRIGFEGATKRQMCETLGIDYFNLGPELTTMSNINMQGMDYYYVKKEPQYDTTHPQELGQKVMGGSMFMQTLGEKYVRRVRPGDMINTSVVENFWDAVTYPSQNHLRPQYGKAGGTPKLNTLGYLPMAQTAGENVTFNTFVWCEEEDMSLTVMEPWTGAGKVGDNNHLRVWAPAGLVLDETDANYGTRNKKINDYCQYNVGKLASNYLGGSRTLTTYAGRLRKGLNQIAIVNGGALPTCWYPALKFGHITTDGITIPLTRLSISQSSAPVPFIADGYQFDDYVLSNAFSGRAGAMTTDGYIRQGTVVGRVYVKSGFGLNTYLALNLDSLSGNAILIGVASNGQIACGSWLGKEPTDWTLLGDITTKDFTNVPFTVWVYTNASGQYTFSIITDDGRVVANPIATTVVTSGRIGVFKRTTGSFMAQIEANWGFTNVG</sequence>
<evidence type="ECO:0000256" key="1">
    <source>
        <dbReference type="ARBA" id="ARBA00004328"/>
    </source>
</evidence>
<dbReference type="InterPro" id="IPR054153">
    <property type="entry name" value="G7C_GBD"/>
</dbReference>
<dbReference type="Pfam" id="PF22245">
    <property type="entry name" value="G7C_C"/>
    <property type="match status" value="1"/>
</dbReference>
<keyword evidence="5" id="KW-0946">Virion</keyword>
<proteinExistence type="predicted"/>
<evidence type="ECO:0000259" key="8">
    <source>
        <dbReference type="Pfam" id="PF03906"/>
    </source>
</evidence>
<dbReference type="InterPro" id="IPR049297">
    <property type="entry name" value="Gp63_dom_3"/>
</dbReference>
<dbReference type="Pfam" id="PF21562">
    <property type="entry name" value="Gp63_3rd_G7C"/>
    <property type="match status" value="1"/>
</dbReference>
<evidence type="ECO:0000256" key="5">
    <source>
        <dbReference type="ARBA" id="ARBA00022844"/>
    </source>
</evidence>
<evidence type="ECO:0000259" key="10">
    <source>
        <dbReference type="Pfam" id="PF21562"/>
    </source>
</evidence>
<feature type="domain" description="Tailspike protein galactose-binding" evidence="11">
    <location>
        <begin position="573"/>
        <end position="725"/>
    </location>
</feature>
<dbReference type="GO" id="GO:0098015">
    <property type="term" value="C:virus tail"/>
    <property type="evidence" value="ECO:0007669"/>
    <property type="project" value="UniProtKB-KW"/>
</dbReference>
<keyword evidence="7" id="KW-1160">Virus entry into host cell</keyword>
<organism evidence="13 14">
    <name type="scientific">Escherichia phage Pisces</name>
    <dbReference type="NCBI Taxonomy" id="2591102"/>
    <lineage>
        <taxon>Viruses</taxon>
        <taxon>Duplodnaviria</taxon>
        <taxon>Heunggongvirae</taxon>
        <taxon>Uroviricota</taxon>
        <taxon>Caudoviricetes</taxon>
        <taxon>Autographivirales</taxon>
        <taxon>Autotranscriptaviridae</taxon>
        <taxon>Studiervirinae</taxon>
        <taxon>Kayfunavirus</taxon>
        <taxon>Kayfunavirus pisces</taxon>
    </lineage>
</organism>
<dbReference type="Gene3D" id="3.40.50.1110">
    <property type="entry name" value="SGNH hydrolase"/>
    <property type="match status" value="1"/>
</dbReference>
<evidence type="ECO:0000256" key="7">
    <source>
        <dbReference type="ARBA" id="ARBA00023296"/>
    </source>
</evidence>
<dbReference type="SUPFAM" id="SSF52266">
    <property type="entry name" value="SGNH hydrolase"/>
    <property type="match status" value="1"/>
</dbReference>
<evidence type="ECO:0000259" key="11">
    <source>
        <dbReference type="Pfam" id="PF21988"/>
    </source>
</evidence>
<accession>A0A5B9N5V1</accession>
<dbReference type="GO" id="GO:0046718">
    <property type="term" value="P:symbiont entry into host cell"/>
    <property type="evidence" value="ECO:0007669"/>
    <property type="project" value="UniProtKB-KW"/>
</dbReference>
<evidence type="ECO:0000256" key="2">
    <source>
        <dbReference type="ARBA" id="ARBA00022581"/>
    </source>
</evidence>
<gene>
    <name evidence="13" type="ORF">CPT_Pisces_043</name>
</gene>
<evidence type="ECO:0000259" key="12">
    <source>
        <dbReference type="Pfam" id="PF22245"/>
    </source>
</evidence>
<evidence type="ECO:0000313" key="14">
    <source>
        <dbReference type="Proteomes" id="UP000322031"/>
    </source>
</evidence>
<dbReference type="GO" id="GO:0098671">
    <property type="term" value="P:adhesion receptor-mediated virion attachment to host cell"/>
    <property type="evidence" value="ECO:0007669"/>
    <property type="project" value="UniProtKB-KW"/>
</dbReference>
<dbReference type="InterPro" id="IPR005604">
    <property type="entry name" value="Phage_T7_tail_fibre-like_N"/>
</dbReference>
<dbReference type="Pfam" id="PF18668">
    <property type="entry name" value="Tail_spike_N"/>
    <property type="match status" value="1"/>
</dbReference>
<evidence type="ECO:0000256" key="6">
    <source>
        <dbReference type="ARBA" id="ARBA00023165"/>
    </source>
</evidence>
<keyword evidence="4" id="KW-1161">Viral attachment to host cell</keyword>
<dbReference type="Pfam" id="PF21988">
    <property type="entry name" value="G7C_GBD"/>
    <property type="match status" value="1"/>
</dbReference>
<dbReference type="InterPro" id="IPR055017">
    <property type="entry name" value="G7C_C"/>
</dbReference>
<feature type="domain" description="Tailspike protein C-terminal" evidence="12">
    <location>
        <begin position="730"/>
        <end position="908"/>
    </location>
</feature>
<dbReference type="EMBL" id="MK903277">
    <property type="protein sequence ID" value="QEG09597.1"/>
    <property type="molecule type" value="Genomic_DNA"/>
</dbReference>